<keyword evidence="2" id="KW-1185">Reference proteome</keyword>
<name>A0A4R6ITS7_9BACT</name>
<accession>A0A4R6ITS7</accession>
<evidence type="ECO:0000313" key="2">
    <source>
        <dbReference type="Proteomes" id="UP000295741"/>
    </source>
</evidence>
<gene>
    <name evidence="1" type="ORF">BC659_2839</name>
</gene>
<reference evidence="1 2" key="1">
    <citation type="submission" date="2019-03" db="EMBL/GenBank/DDBJ databases">
        <title>Genomic Encyclopedia of Archaeal and Bacterial Type Strains, Phase II (KMG-II): from individual species to whole genera.</title>
        <authorList>
            <person name="Goeker M."/>
        </authorList>
    </citation>
    <scope>NUCLEOTIDE SEQUENCE [LARGE SCALE GENOMIC DNA]</scope>
    <source>
        <strain evidence="1 2">DSM 28323</strain>
    </source>
</reference>
<evidence type="ECO:0008006" key="3">
    <source>
        <dbReference type="Google" id="ProtNLM"/>
    </source>
</evidence>
<sequence length="163" mass="17701">MQNTNFKIPPSIYSLQNTIMKKLCMLGVFIGASLTGFTQCEKASVSKTSTGRFIQENAKQPDFPFEGTVTIGNGKIILNGNIAGQPLSISNTISNVALCNWKEYLQNGQAVYKVSTDKGNGNLENSIITITGKDGKVKILFTSESDEKSGLELDIVETQIEKT</sequence>
<dbReference type="AlphaFoldDB" id="A0A4R6ITS7"/>
<evidence type="ECO:0000313" key="1">
    <source>
        <dbReference type="EMBL" id="TDO25305.1"/>
    </source>
</evidence>
<dbReference type="Proteomes" id="UP000295741">
    <property type="component" value="Unassembled WGS sequence"/>
</dbReference>
<comment type="caution">
    <text evidence="1">The sequence shown here is derived from an EMBL/GenBank/DDBJ whole genome shotgun (WGS) entry which is preliminary data.</text>
</comment>
<dbReference type="EMBL" id="SNWP01000013">
    <property type="protein sequence ID" value="TDO25305.1"/>
    <property type="molecule type" value="Genomic_DNA"/>
</dbReference>
<organism evidence="1 2">
    <name type="scientific">Sediminibacterium goheungense</name>
    <dbReference type="NCBI Taxonomy" id="1086393"/>
    <lineage>
        <taxon>Bacteria</taxon>
        <taxon>Pseudomonadati</taxon>
        <taxon>Bacteroidota</taxon>
        <taxon>Chitinophagia</taxon>
        <taxon>Chitinophagales</taxon>
        <taxon>Chitinophagaceae</taxon>
        <taxon>Sediminibacterium</taxon>
    </lineage>
</organism>
<protein>
    <recommendedName>
        <fullName evidence="3">Lipocalin-like protein</fullName>
    </recommendedName>
</protein>
<proteinExistence type="predicted"/>